<sequence length="237" mass="26363">MDIETQKTAIAVTSPEPMTVVTGAQPASEYPVDQPDEHKPSSMGIDNIPMHDQPKMGAKCCGCCCDFRRAVIVVAIISIVLSFIAFLVAVSDGDSSETWAYDSSEEDFVNAYNDEMRTTGIVVNLFDILFAAGALAGAIHYNKTLVAIYVVWEFLAFIIVAAKSRKAVEDAEDETGTDVDTHDTTYVIWLIFLMLWVYPSVGFVMEVHKGIMSRETYPREEFSCCCINNRNIRNPQY</sequence>
<protein>
    <submittedName>
        <fullName evidence="2">Uncharacterized protein</fullName>
    </submittedName>
</protein>
<evidence type="ECO:0000256" key="1">
    <source>
        <dbReference type="SAM" id="Phobius"/>
    </source>
</evidence>
<organism evidence="2">
    <name type="scientific">Craspedostauros australis</name>
    <dbReference type="NCBI Taxonomy" id="1486917"/>
    <lineage>
        <taxon>Eukaryota</taxon>
        <taxon>Sar</taxon>
        <taxon>Stramenopiles</taxon>
        <taxon>Ochrophyta</taxon>
        <taxon>Bacillariophyta</taxon>
        <taxon>Bacillariophyceae</taxon>
        <taxon>Bacillariophycidae</taxon>
        <taxon>Naviculales</taxon>
        <taxon>Naviculaceae</taxon>
        <taxon>Craspedostauros</taxon>
    </lineage>
</organism>
<accession>A0A7R9WVC0</accession>
<feature type="transmembrane region" description="Helical" evidence="1">
    <location>
        <begin position="184"/>
        <end position="205"/>
    </location>
</feature>
<keyword evidence="1" id="KW-0812">Transmembrane</keyword>
<feature type="transmembrane region" description="Helical" evidence="1">
    <location>
        <begin position="70"/>
        <end position="90"/>
    </location>
</feature>
<feature type="transmembrane region" description="Helical" evidence="1">
    <location>
        <begin position="121"/>
        <end position="139"/>
    </location>
</feature>
<keyword evidence="1" id="KW-1133">Transmembrane helix</keyword>
<evidence type="ECO:0000313" key="2">
    <source>
        <dbReference type="EMBL" id="CAD8336588.1"/>
    </source>
</evidence>
<keyword evidence="1" id="KW-0472">Membrane</keyword>
<name>A0A7R9WVC0_9STRA</name>
<feature type="transmembrane region" description="Helical" evidence="1">
    <location>
        <begin position="146"/>
        <end position="164"/>
    </location>
</feature>
<gene>
    <name evidence="2" type="ORF">CAUS1442_LOCUS8716</name>
</gene>
<reference evidence="2" key="1">
    <citation type="submission" date="2021-01" db="EMBL/GenBank/DDBJ databases">
        <authorList>
            <person name="Corre E."/>
            <person name="Pelletier E."/>
            <person name="Niang G."/>
            <person name="Scheremetjew M."/>
            <person name="Finn R."/>
            <person name="Kale V."/>
            <person name="Holt S."/>
            <person name="Cochrane G."/>
            <person name="Meng A."/>
            <person name="Brown T."/>
            <person name="Cohen L."/>
        </authorList>
    </citation>
    <scope>NUCLEOTIDE SEQUENCE</scope>
    <source>
        <strain evidence="2">CCMP3328</strain>
    </source>
</reference>
<dbReference type="AlphaFoldDB" id="A0A7R9WVC0"/>
<dbReference type="EMBL" id="HBEF01013923">
    <property type="protein sequence ID" value="CAD8336588.1"/>
    <property type="molecule type" value="Transcribed_RNA"/>
</dbReference>
<proteinExistence type="predicted"/>